<dbReference type="Proteomes" id="UP000095286">
    <property type="component" value="Unplaced"/>
</dbReference>
<sequence length="553" mass="62671">MARSTRFQRGLNALGLIVDRSGGKHATTYENSVHCLIKQMKQVLNATKALQDSLDNPIKLTDLHIQLADSYRGSSSLRFAWLQSLATSHFDLKWYSEASVCQAHCLAIIGIELEAKKLIKINWALFDTINEGIVKEYNILRADTEIIQPAGFTIENFTSKAEQLMKNLLMAERYEAVSAVCRMILPIFEEQHNYYRANFICTELQQAYCRLNEIKTSGRRHLASYFKVVFFGKLLLGEDHETEWIYREPGLTPLAEASEKMLESIKHSLGHDNVKLIMEKEVSAGNLKDNVAYVQMTHVHPFLVREGPDNMNYWANTNIKSFYYDEPKIDSSAPSGSSEIAKQLIKKVFVTIDEPFPSMKRRQRVIGKKEQILNPLEVACESLIKKANQIRKVIKNAKDASHFNVISTDNYDKSFLDKLDLKGLQLLLQGSVQATVNAGPLAYGEGFSTTIQMQRYGEAGINKLIRALKQLLYQCSEALKINEIAVASDQVQYQQMLKCSFEALIERLSEYFGEDKMALTSDDIINEDNDIMSEVHTKSIHILDSIAGVMQSK</sequence>
<organism evidence="1 2">
    <name type="scientific">Rhabditophanes sp. KR3021</name>
    <dbReference type="NCBI Taxonomy" id="114890"/>
    <lineage>
        <taxon>Eukaryota</taxon>
        <taxon>Metazoa</taxon>
        <taxon>Ecdysozoa</taxon>
        <taxon>Nematoda</taxon>
        <taxon>Chromadorea</taxon>
        <taxon>Rhabditida</taxon>
        <taxon>Tylenchina</taxon>
        <taxon>Panagrolaimomorpha</taxon>
        <taxon>Strongyloidoidea</taxon>
        <taxon>Alloionematidae</taxon>
        <taxon>Rhabditophanes</taxon>
    </lineage>
</organism>
<accession>A0AC35TWM6</accession>
<evidence type="ECO:0000313" key="1">
    <source>
        <dbReference type="Proteomes" id="UP000095286"/>
    </source>
</evidence>
<name>A0AC35TWM6_9BILA</name>
<reference evidence="2" key="1">
    <citation type="submission" date="2016-11" db="UniProtKB">
        <authorList>
            <consortium name="WormBaseParasite"/>
        </authorList>
    </citation>
    <scope>IDENTIFICATION</scope>
    <source>
        <strain evidence="2">KR3021</strain>
    </source>
</reference>
<evidence type="ECO:0000313" key="2">
    <source>
        <dbReference type="WBParaSite" id="RSKR_0000479900.1"/>
    </source>
</evidence>
<proteinExistence type="predicted"/>
<protein>
    <submittedName>
        <fullName evidence="2">DOCKER domain-containing protein</fullName>
    </submittedName>
</protein>
<dbReference type="WBParaSite" id="RSKR_0000479900.1">
    <property type="protein sequence ID" value="RSKR_0000479900.1"/>
    <property type="gene ID" value="RSKR_0000479900"/>
</dbReference>